<comment type="caution">
    <text evidence="4">The sequence shown here is derived from an EMBL/GenBank/DDBJ whole genome shotgun (WGS) entry which is preliminary data.</text>
</comment>
<evidence type="ECO:0000313" key="5">
    <source>
        <dbReference type="Proteomes" id="UP000249633"/>
    </source>
</evidence>
<dbReference type="Gene3D" id="1.10.3210.10">
    <property type="entry name" value="Hypothetical protein af1432"/>
    <property type="match status" value="1"/>
</dbReference>
<sequence length="452" mass="49572">MDLASPTRPVSPFPPDDALPLQRSDLQWQQRRSGSELMRVRGAYRNPYARDRARVMHSQSFRQLQGKQMLPGVDDGQLFRTRATLAQEVAQLARGLLRSLQHLHSASAPWAALLPEPNLIEAIAFGRQLGQPPFGAGGEVALNDWMKAGGGFSASAQGLRLLARQEPYAESFGLDPSRRVLLGCLSHPAPRRLVFSASGAQHGPDPRHPPGCFYDADHDIVDWVLLPASSHDSHAFMLPSALPHDGQHGAAGWPGFDASLIGLAESIALGVHVLEDGLRLGLVTAERWSWLQPDPGWAAAVDLGTPADMARALFGPSESARRRTIGTLVNAFVVSAEVDEREDLDEPLLRYRVQLLTEAAAFLAQLRHLVQEVVLEAPPVLTEQHLGGRMLRDVAEAFWADPLHLLPEPQRLDHESAGSVGEQRRLIADWLASASDQRLLRWHAQLVSPRNT</sequence>
<dbReference type="AlphaFoldDB" id="A0A2W5DLK6"/>
<dbReference type="EMBL" id="QFOD01000013">
    <property type="protein sequence ID" value="PZP30634.1"/>
    <property type="molecule type" value="Genomic_DNA"/>
</dbReference>
<dbReference type="Pfam" id="PF13286">
    <property type="entry name" value="HD_assoc"/>
    <property type="match status" value="1"/>
</dbReference>
<keyword evidence="1" id="KW-0378">Hydrolase</keyword>
<dbReference type="GO" id="GO:0016793">
    <property type="term" value="F:triphosphoric monoester hydrolase activity"/>
    <property type="evidence" value="ECO:0007669"/>
    <property type="project" value="InterPro"/>
</dbReference>
<dbReference type="InterPro" id="IPR006261">
    <property type="entry name" value="dGTPase"/>
</dbReference>
<dbReference type="SUPFAM" id="SSF109604">
    <property type="entry name" value="HD-domain/PDEase-like"/>
    <property type="match status" value="1"/>
</dbReference>
<evidence type="ECO:0000256" key="2">
    <source>
        <dbReference type="SAM" id="MobiDB-lite"/>
    </source>
</evidence>
<accession>A0A2W5DLK6</accession>
<protein>
    <recommendedName>
        <fullName evidence="3">Phosphohydrolase-associated domain-containing protein</fullName>
    </recommendedName>
</protein>
<name>A0A2W5DLK6_9BURK</name>
<proteinExistence type="predicted"/>
<evidence type="ECO:0000256" key="1">
    <source>
        <dbReference type="ARBA" id="ARBA00022801"/>
    </source>
</evidence>
<feature type="region of interest" description="Disordered" evidence="2">
    <location>
        <begin position="1"/>
        <end position="20"/>
    </location>
</feature>
<reference evidence="4 5" key="1">
    <citation type="submission" date="2017-08" db="EMBL/GenBank/DDBJ databases">
        <title>Infants hospitalized years apart are colonized by the same room-sourced microbial strains.</title>
        <authorList>
            <person name="Brooks B."/>
            <person name="Olm M.R."/>
            <person name="Firek B.A."/>
            <person name="Baker R."/>
            <person name="Thomas B.C."/>
            <person name="Morowitz M.J."/>
            <person name="Banfield J.F."/>
        </authorList>
    </citation>
    <scope>NUCLEOTIDE SEQUENCE [LARGE SCALE GENOMIC DNA]</scope>
    <source>
        <strain evidence="4">S2_012_000_R2_81</strain>
    </source>
</reference>
<evidence type="ECO:0000313" key="4">
    <source>
        <dbReference type="EMBL" id="PZP30634.1"/>
    </source>
</evidence>
<gene>
    <name evidence="4" type="ORF">DI603_13985</name>
</gene>
<evidence type="ECO:0000259" key="3">
    <source>
        <dbReference type="Pfam" id="PF13286"/>
    </source>
</evidence>
<dbReference type="InterPro" id="IPR026875">
    <property type="entry name" value="PHydrolase_assoc_dom"/>
</dbReference>
<dbReference type="NCBIfam" id="TIGR01353">
    <property type="entry name" value="dGTP_triPase"/>
    <property type="match status" value="1"/>
</dbReference>
<dbReference type="Proteomes" id="UP000249633">
    <property type="component" value="Unassembled WGS sequence"/>
</dbReference>
<feature type="domain" description="Phosphohydrolase-associated" evidence="3">
    <location>
        <begin position="358"/>
        <end position="445"/>
    </location>
</feature>
<organism evidence="4 5">
    <name type="scientific">Roseateles depolymerans</name>
    <dbReference type="NCBI Taxonomy" id="76731"/>
    <lineage>
        <taxon>Bacteria</taxon>
        <taxon>Pseudomonadati</taxon>
        <taxon>Pseudomonadota</taxon>
        <taxon>Betaproteobacteria</taxon>
        <taxon>Burkholderiales</taxon>
        <taxon>Sphaerotilaceae</taxon>
        <taxon>Roseateles</taxon>
    </lineage>
</organism>